<keyword evidence="1" id="KW-0472">Membrane</keyword>
<evidence type="ECO:0000313" key="3">
    <source>
        <dbReference type="Proteomes" id="UP000678317"/>
    </source>
</evidence>
<keyword evidence="1" id="KW-0812">Transmembrane</keyword>
<dbReference type="EMBL" id="JAGFBM010000001">
    <property type="protein sequence ID" value="MBO3083279.1"/>
    <property type="molecule type" value="Genomic_DNA"/>
</dbReference>
<keyword evidence="3" id="KW-1185">Reference proteome</keyword>
<feature type="transmembrane region" description="Helical" evidence="1">
    <location>
        <begin position="274"/>
        <end position="295"/>
    </location>
</feature>
<name>A0ABS3SCP5_9CELL</name>
<feature type="transmembrane region" description="Helical" evidence="1">
    <location>
        <begin position="233"/>
        <end position="253"/>
    </location>
</feature>
<sequence>MRGLERSAAFWLRAYPPAWREQRGAEVTALLLDLAPDGARRLDARTALGLLRGGIAARCRQTPPLRYYLPYRLFDLRVPAQYREWVRRDICSPGNVRRNLMGRAWLLLLPLYSTAVTQDPRGFLSMWTVFGVMAVAMSLSVRSDAGERRRLQHHARPAPGGPRTLGEFVWVRTSRVRIAAEPGSRVLVLLLAAGALAWSAAAVVAPSRTGVVPCPGQGQCFELVAEDRESSTLLVAVLAGALLAGVILAAAVARRLARRLPDRPGQPARHLVGLPPRAGVAIALWTGLIATEALAEATGAWVLSLSAVAAPACLVLLPSAVVLWARATPDTAFVDLRHVAWTGRPVEVDRYDTELVPALVQEAR</sequence>
<gene>
    <name evidence="2" type="ORF">J4035_01380</name>
</gene>
<protein>
    <recommendedName>
        <fullName evidence="4">Integral membrane protein</fullName>
    </recommendedName>
</protein>
<comment type="caution">
    <text evidence="2">The sequence shown here is derived from an EMBL/GenBank/DDBJ whole genome shotgun (WGS) entry which is preliminary data.</text>
</comment>
<reference evidence="2 3" key="1">
    <citation type="submission" date="2021-03" db="EMBL/GenBank/DDBJ databases">
        <title>novel species in genus Cellulomonas.</title>
        <authorList>
            <person name="Zhang G."/>
        </authorList>
    </citation>
    <scope>NUCLEOTIDE SEQUENCE [LARGE SCALE GENOMIC DNA]</scope>
    <source>
        <strain evidence="3">zg-ZUI188</strain>
    </source>
</reference>
<feature type="transmembrane region" description="Helical" evidence="1">
    <location>
        <begin position="301"/>
        <end position="325"/>
    </location>
</feature>
<accession>A0ABS3SCP5</accession>
<evidence type="ECO:0000256" key="1">
    <source>
        <dbReference type="SAM" id="Phobius"/>
    </source>
</evidence>
<feature type="transmembrane region" description="Helical" evidence="1">
    <location>
        <begin position="186"/>
        <end position="205"/>
    </location>
</feature>
<evidence type="ECO:0008006" key="4">
    <source>
        <dbReference type="Google" id="ProtNLM"/>
    </source>
</evidence>
<organism evidence="2 3">
    <name type="scientific">Cellulomonas fengjieae</name>
    <dbReference type="NCBI Taxonomy" id="2819978"/>
    <lineage>
        <taxon>Bacteria</taxon>
        <taxon>Bacillati</taxon>
        <taxon>Actinomycetota</taxon>
        <taxon>Actinomycetes</taxon>
        <taxon>Micrococcales</taxon>
        <taxon>Cellulomonadaceae</taxon>
        <taxon>Cellulomonas</taxon>
    </lineage>
</organism>
<dbReference type="Proteomes" id="UP000678317">
    <property type="component" value="Unassembled WGS sequence"/>
</dbReference>
<keyword evidence="1" id="KW-1133">Transmembrane helix</keyword>
<dbReference type="RefSeq" id="WP_208288247.1">
    <property type="nucleotide sequence ID" value="NZ_CP074404.1"/>
</dbReference>
<feature type="transmembrane region" description="Helical" evidence="1">
    <location>
        <begin position="123"/>
        <end position="141"/>
    </location>
</feature>
<proteinExistence type="predicted"/>
<evidence type="ECO:0000313" key="2">
    <source>
        <dbReference type="EMBL" id="MBO3083279.1"/>
    </source>
</evidence>